<dbReference type="EMBL" id="BBVC01000050">
    <property type="protein sequence ID" value="GAO98364.1"/>
    <property type="molecule type" value="Genomic_DNA"/>
</dbReference>
<gene>
    <name evidence="1" type="ORF">Cva_01016</name>
</gene>
<accession>A0A0K8MEQ3</accession>
<protein>
    <submittedName>
        <fullName evidence="1">Uncharacterized protein</fullName>
    </submittedName>
</protein>
<sequence>MRHARQVSNDGVPSYVLTQGKRQFWSRDFIIMTCQKFSQINSLSYFIGKLDADGIMSGDHGNTRRQCTHGACNIVCKTNDARSLDTGCWDQLIERYNWPGMYFCDFSPNTKILKYCHQISCAFKQTGFIDRRFRIFSRRWC</sequence>
<comment type="caution">
    <text evidence="1">The sequence shown here is derived from an EMBL/GenBank/DDBJ whole genome shotgun (WGS) entry which is preliminary data.</text>
</comment>
<organism evidence="1 2">
    <name type="scientific">Caedimonas varicaedens</name>
    <dbReference type="NCBI Taxonomy" id="1629334"/>
    <lineage>
        <taxon>Bacteria</taxon>
        <taxon>Pseudomonadati</taxon>
        <taxon>Pseudomonadota</taxon>
        <taxon>Alphaproteobacteria</taxon>
        <taxon>Holosporales</taxon>
        <taxon>Caedimonadaceae</taxon>
        <taxon>Caedimonas</taxon>
    </lineage>
</organism>
<reference evidence="1 2" key="1">
    <citation type="submission" date="2015-03" db="EMBL/GenBank/DDBJ databases">
        <title>Caedibacter varicaedens, whole genome shotgun sequence.</title>
        <authorList>
            <person name="Suzuki H."/>
            <person name="Dapper A.L."/>
            <person name="Gibson A.K."/>
            <person name="Jackson C."/>
            <person name="Lee H."/>
            <person name="Pejaver V.R."/>
            <person name="Doak T."/>
            <person name="Lynch M."/>
        </authorList>
    </citation>
    <scope>NUCLEOTIDE SEQUENCE [LARGE SCALE GENOMIC DNA]</scope>
</reference>
<evidence type="ECO:0000313" key="2">
    <source>
        <dbReference type="Proteomes" id="UP000036771"/>
    </source>
</evidence>
<keyword evidence="2" id="KW-1185">Reference proteome</keyword>
<dbReference type="AlphaFoldDB" id="A0A0K8MEQ3"/>
<evidence type="ECO:0000313" key="1">
    <source>
        <dbReference type="EMBL" id="GAO98364.1"/>
    </source>
</evidence>
<dbReference type="Proteomes" id="UP000036771">
    <property type="component" value="Unassembled WGS sequence"/>
</dbReference>
<proteinExistence type="predicted"/>
<name>A0A0K8MEQ3_9PROT</name>